<dbReference type="InterPro" id="IPR027473">
    <property type="entry name" value="L-asparaginase_C"/>
</dbReference>
<dbReference type="NCBIfam" id="TIGR00519">
    <property type="entry name" value="asnASE_I"/>
    <property type="match status" value="1"/>
</dbReference>
<feature type="domain" description="L-asparaginase N-terminal" evidence="8">
    <location>
        <begin position="7"/>
        <end position="199"/>
    </location>
</feature>
<dbReference type="InterPro" id="IPR020827">
    <property type="entry name" value="Asparaginase/glutaminase_AS1"/>
</dbReference>
<dbReference type="AlphaFoldDB" id="A0A1R3T716"/>
<dbReference type="EC" id="3.5.1.1" evidence="2"/>
<dbReference type="InterPro" id="IPR006034">
    <property type="entry name" value="Asparaginase/glutaminase-like"/>
</dbReference>
<dbReference type="InterPro" id="IPR037152">
    <property type="entry name" value="L-asparaginase_N_sf"/>
</dbReference>
<keyword evidence="11" id="KW-1185">Reference proteome</keyword>
<dbReference type="SFLD" id="SFLDS00057">
    <property type="entry name" value="Glutaminase/Asparaginase"/>
    <property type="match status" value="1"/>
</dbReference>
<evidence type="ECO:0000259" key="9">
    <source>
        <dbReference type="Pfam" id="PF17763"/>
    </source>
</evidence>
<dbReference type="InterPro" id="IPR006033">
    <property type="entry name" value="AsnA_fam"/>
</dbReference>
<dbReference type="SMART" id="SM00870">
    <property type="entry name" value="Asparaginase"/>
    <property type="match status" value="1"/>
</dbReference>
<evidence type="ECO:0000256" key="2">
    <source>
        <dbReference type="ARBA" id="ARBA00012920"/>
    </source>
</evidence>
<proteinExistence type="inferred from homology"/>
<reference evidence="10 11" key="1">
    <citation type="submission" date="2016-08" db="EMBL/GenBank/DDBJ databases">
        <authorList>
            <person name="Seilhamer J.J."/>
        </authorList>
    </citation>
    <scope>NUCLEOTIDE SEQUENCE [LARGE SCALE GENOMIC DNA]</scope>
    <source>
        <strain evidence="10">M3/6</strain>
    </source>
</reference>
<dbReference type="Gene3D" id="3.40.50.1170">
    <property type="entry name" value="L-asparaginase, N-terminal domain"/>
    <property type="match status" value="1"/>
</dbReference>
<dbReference type="Proteomes" id="UP000187464">
    <property type="component" value="Chromosome I"/>
</dbReference>
<evidence type="ECO:0000256" key="4">
    <source>
        <dbReference type="PIRSR" id="PIRSR001220-1"/>
    </source>
</evidence>
<dbReference type="GO" id="GO:0009066">
    <property type="term" value="P:aspartate family amino acid metabolic process"/>
    <property type="evidence" value="ECO:0007669"/>
    <property type="project" value="UniProtKB-ARBA"/>
</dbReference>
<dbReference type="PANTHER" id="PTHR11707">
    <property type="entry name" value="L-ASPARAGINASE"/>
    <property type="match status" value="1"/>
</dbReference>
<feature type="active site" evidence="6">
    <location>
        <position position="16"/>
    </location>
</feature>
<dbReference type="PROSITE" id="PS51732">
    <property type="entry name" value="ASN_GLN_ASE_3"/>
    <property type="match status" value="1"/>
</dbReference>
<dbReference type="InterPro" id="IPR027474">
    <property type="entry name" value="L-asparaginase_N"/>
</dbReference>
<keyword evidence="3 10" id="KW-0378">Hydrolase</keyword>
<evidence type="ECO:0000313" key="10">
    <source>
        <dbReference type="EMBL" id="SCD19374.1"/>
    </source>
</evidence>
<dbReference type="InterPro" id="IPR027475">
    <property type="entry name" value="Asparaginase/glutaminase_AS2"/>
</dbReference>
<evidence type="ECO:0000259" key="8">
    <source>
        <dbReference type="Pfam" id="PF00710"/>
    </source>
</evidence>
<sequence>MIDRNTNVLLIYTGGTIGMVENVETGALEPFNFSHLRSNMPEIKRLNFNVETYLFDPPIDSSDMSPSIWQQIVKVIEDHYDEYDGFVILHGTDTMAYTASALSLMLGNLTKPVILTGSQLPIGKLRTDGKENLITALEIAADKNAIGRPIVPELCIYMQNLLMRGNRTTKVNADHFSAFNSPNYPYLAEAGLDIRYNDQFILKPDYEKPVYFNYAMDSHVVILKLFPGISEESVRAHLGIPGLKGVVLETYGTGNSPIHPWFTDLLQDAIERGIVILNVTQCLYGGVEMHRYENGQRLEKLGAVSGHDITTEAALAKLMILFGEGKTPAEVSRLMSVSLRGELTVRG</sequence>
<comment type="similarity">
    <text evidence="1">Belongs to the asparaginase 1 family.</text>
</comment>
<evidence type="ECO:0000313" key="11">
    <source>
        <dbReference type="Proteomes" id="UP000187464"/>
    </source>
</evidence>
<feature type="binding site" evidence="5">
    <location>
        <position position="61"/>
    </location>
    <ligand>
        <name>substrate</name>
    </ligand>
</feature>
<dbReference type="CDD" id="cd08963">
    <property type="entry name" value="L-asparaginase_I"/>
    <property type="match status" value="1"/>
</dbReference>
<dbReference type="PROSITE" id="PS00917">
    <property type="entry name" value="ASN_GLN_ASE_2"/>
    <property type="match status" value="1"/>
</dbReference>
<organism evidence="10 11">
    <name type="scientific">Proteiniphilum saccharofermentans</name>
    <dbReference type="NCBI Taxonomy" id="1642647"/>
    <lineage>
        <taxon>Bacteria</taxon>
        <taxon>Pseudomonadati</taxon>
        <taxon>Bacteroidota</taxon>
        <taxon>Bacteroidia</taxon>
        <taxon>Bacteroidales</taxon>
        <taxon>Dysgonomonadaceae</taxon>
        <taxon>Proteiniphilum</taxon>
    </lineage>
</organism>
<evidence type="ECO:0000256" key="5">
    <source>
        <dbReference type="PIRSR" id="PIRSR001220-2"/>
    </source>
</evidence>
<dbReference type="PRINTS" id="PR00139">
    <property type="entry name" value="ASNGLNASE"/>
</dbReference>
<dbReference type="InterPro" id="IPR041725">
    <property type="entry name" value="L-asparaginase_I"/>
</dbReference>
<accession>A0A1R3T716</accession>
<dbReference type="Gene3D" id="3.40.50.40">
    <property type="match status" value="1"/>
</dbReference>
<feature type="active site" evidence="7">
    <location>
        <position position="92"/>
    </location>
</feature>
<dbReference type="FunFam" id="3.40.50.40:FF:000001">
    <property type="entry name" value="L-asparaginase 1"/>
    <property type="match status" value="1"/>
</dbReference>
<dbReference type="PIRSF" id="PIRSF500176">
    <property type="entry name" value="L_ASNase"/>
    <property type="match status" value="1"/>
</dbReference>
<dbReference type="FunFam" id="3.40.50.1170:FF:000004">
    <property type="entry name" value="L-asparaginase, type I"/>
    <property type="match status" value="1"/>
</dbReference>
<evidence type="ECO:0000256" key="7">
    <source>
        <dbReference type="PROSITE-ProRule" id="PRU10100"/>
    </source>
</evidence>
<dbReference type="SUPFAM" id="SSF53774">
    <property type="entry name" value="Glutaminase/Asparaginase"/>
    <property type="match status" value="1"/>
</dbReference>
<dbReference type="STRING" id="1642647.PSM36_0544"/>
<dbReference type="InterPro" id="IPR040919">
    <property type="entry name" value="Asparaginase_C"/>
</dbReference>
<dbReference type="PIRSF" id="PIRSF001220">
    <property type="entry name" value="L-ASNase_gatD"/>
    <property type="match status" value="1"/>
</dbReference>
<dbReference type="InterPro" id="IPR036152">
    <property type="entry name" value="Asp/glu_Ase-like_sf"/>
</dbReference>
<dbReference type="PROSITE" id="PS00144">
    <property type="entry name" value="ASN_GLN_ASE_1"/>
    <property type="match status" value="1"/>
</dbReference>
<dbReference type="EMBL" id="LT605205">
    <property type="protein sequence ID" value="SCD19374.1"/>
    <property type="molecule type" value="Genomic_DNA"/>
</dbReference>
<dbReference type="KEGG" id="psac:PSM36_0544"/>
<protein>
    <recommendedName>
        <fullName evidence="2">asparaginase</fullName>
        <ecNumber evidence="2">3.5.1.1</ecNumber>
    </recommendedName>
</protein>
<dbReference type="Pfam" id="PF00710">
    <property type="entry name" value="Asparaginase"/>
    <property type="match status" value="1"/>
</dbReference>
<feature type="active site" description="O-isoaspartyl threonine intermediate" evidence="4">
    <location>
        <position position="16"/>
    </location>
</feature>
<dbReference type="GO" id="GO:0004067">
    <property type="term" value="F:asparaginase activity"/>
    <property type="evidence" value="ECO:0007669"/>
    <property type="project" value="UniProtKB-UniRule"/>
</dbReference>
<dbReference type="PANTHER" id="PTHR11707:SF28">
    <property type="entry name" value="60 KDA LYSOPHOSPHOLIPASE"/>
    <property type="match status" value="1"/>
</dbReference>
<dbReference type="Pfam" id="PF17763">
    <property type="entry name" value="Asparaginase_C"/>
    <property type="match status" value="1"/>
</dbReference>
<evidence type="ECO:0000256" key="3">
    <source>
        <dbReference type="ARBA" id="ARBA00022801"/>
    </source>
</evidence>
<evidence type="ECO:0000256" key="1">
    <source>
        <dbReference type="ARBA" id="ARBA00010518"/>
    </source>
</evidence>
<dbReference type="RefSeq" id="WP_076932003.1">
    <property type="nucleotide sequence ID" value="NZ_DAMBAO010000002.1"/>
</dbReference>
<name>A0A1R3T716_9BACT</name>
<feature type="domain" description="Asparaginase/glutaminase C-terminal" evidence="9">
    <location>
        <begin position="219"/>
        <end position="335"/>
    </location>
</feature>
<feature type="binding site" evidence="5">
    <location>
        <begin position="92"/>
        <end position="93"/>
    </location>
    <ligand>
        <name>substrate</name>
    </ligand>
</feature>
<gene>
    <name evidence="10" type="primary">ansA1</name>
    <name evidence="10" type="ORF">PSM36_0544</name>
</gene>
<evidence type="ECO:0000256" key="6">
    <source>
        <dbReference type="PROSITE-ProRule" id="PRU10099"/>
    </source>
</evidence>